<feature type="compositionally biased region" description="Polar residues" evidence="2">
    <location>
        <begin position="284"/>
        <end position="295"/>
    </location>
</feature>
<protein>
    <submittedName>
        <fullName evidence="3">Uncharacterized protein</fullName>
    </submittedName>
</protein>
<evidence type="ECO:0000256" key="2">
    <source>
        <dbReference type="SAM" id="MobiDB-lite"/>
    </source>
</evidence>
<proteinExistence type="predicted"/>
<gene>
    <name evidence="3" type="ORF">B0H66DRAFT_345285</name>
</gene>
<feature type="compositionally biased region" description="Polar residues" evidence="2">
    <location>
        <begin position="228"/>
        <end position="240"/>
    </location>
</feature>
<evidence type="ECO:0000313" key="3">
    <source>
        <dbReference type="EMBL" id="KAK3315477.1"/>
    </source>
</evidence>
<comment type="caution">
    <text evidence="3">The sequence shown here is derived from an EMBL/GenBank/DDBJ whole genome shotgun (WGS) entry which is preliminary data.</text>
</comment>
<name>A0AAE0HZQ2_9PEZI</name>
<evidence type="ECO:0000313" key="4">
    <source>
        <dbReference type="Proteomes" id="UP001283341"/>
    </source>
</evidence>
<dbReference type="Proteomes" id="UP001283341">
    <property type="component" value="Unassembled WGS sequence"/>
</dbReference>
<feature type="compositionally biased region" description="Low complexity" evidence="2">
    <location>
        <begin position="296"/>
        <end position="311"/>
    </location>
</feature>
<reference evidence="3" key="2">
    <citation type="submission" date="2023-06" db="EMBL/GenBank/DDBJ databases">
        <authorList>
            <consortium name="Lawrence Berkeley National Laboratory"/>
            <person name="Haridas S."/>
            <person name="Hensen N."/>
            <person name="Bonometti L."/>
            <person name="Westerberg I."/>
            <person name="Brannstrom I.O."/>
            <person name="Guillou S."/>
            <person name="Cros-Aarteil S."/>
            <person name="Calhoun S."/>
            <person name="Kuo A."/>
            <person name="Mondo S."/>
            <person name="Pangilinan J."/>
            <person name="Riley R."/>
            <person name="Labutti K."/>
            <person name="Andreopoulos B."/>
            <person name="Lipzen A."/>
            <person name="Chen C."/>
            <person name="Yanf M."/>
            <person name="Daum C."/>
            <person name="Ng V."/>
            <person name="Clum A."/>
            <person name="Steindorff A."/>
            <person name="Ohm R."/>
            <person name="Martin F."/>
            <person name="Silar P."/>
            <person name="Natvig D."/>
            <person name="Lalanne C."/>
            <person name="Gautier V."/>
            <person name="Ament-Velasquez S.L."/>
            <person name="Kruys A."/>
            <person name="Hutchinson M.I."/>
            <person name="Powell A.J."/>
            <person name="Barry K."/>
            <person name="Miller A.N."/>
            <person name="Grigoriev I.V."/>
            <person name="Debuchy R."/>
            <person name="Gladieux P."/>
            <person name="Thoren M.H."/>
            <person name="Johannesson H."/>
        </authorList>
    </citation>
    <scope>NUCLEOTIDE SEQUENCE</scope>
    <source>
        <strain evidence="3">CBS 118394</strain>
    </source>
</reference>
<evidence type="ECO:0000256" key="1">
    <source>
        <dbReference type="SAM" id="Coils"/>
    </source>
</evidence>
<feature type="coiled-coil region" evidence="1">
    <location>
        <begin position="471"/>
        <end position="498"/>
    </location>
</feature>
<keyword evidence="4" id="KW-1185">Reference proteome</keyword>
<reference evidence="3" key="1">
    <citation type="journal article" date="2023" name="Mol. Phylogenet. Evol.">
        <title>Genome-scale phylogeny and comparative genomics of the fungal order Sordariales.</title>
        <authorList>
            <person name="Hensen N."/>
            <person name="Bonometti L."/>
            <person name="Westerberg I."/>
            <person name="Brannstrom I.O."/>
            <person name="Guillou S."/>
            <person name="Cros-Aarteil S."/>
            <person name="Calhoun S."/>
            <person name="Haridas S."/>
            <person name="Kuo A."/>
            <person name="Mondo S."/>
            <person name="Pangilinan J."/>
            <person name="Riley R."/>
            <person name="LaButti K."/>
            <person name="Andreopoulos B."/>
            <person name="Lipzen A."/>
            <person name="Chen C."/>
            <person name="Yan M."/>
            <person name="Daum C."/>
            <person name="Ng V."/>
            <person name="Clum A."/>
            <person name="Steindorff A."/>
            <person name="Ohm R.A."/>
            <person name="Martin F."/>
            <person name="Silar P."/>
            <person name="Natvig D.O."/>
            <person name="Lalanne C."/>
            <person name="Gautier V."/>
            <person name="Ament-Velasquez S.L."/>
            <person name="Kruys A."/>
            <person name="Hutchinson M.I."/>
            <person name="Powell A.J."/>
            <person name="Barry K."/>
            <person name="Miller A.N."/>
            <person name="Grigoriev I.V."/>
            <person name="Debuchy R."/>
            <person name="Gladieux P."/>
            <person name="Hiltunen Thoren M."/>
            <person name="Johannesson H."/>
        </authorList>
    </citation>
    <scope>NUCLEOTIDE SEQUENCE</scope>
    <source>
        <strain evidence="3">CBS 118394</strain>
    </source>
</reference>
<organism evidence="3 4">
    <name type="scientific">Apodospora peruviana</name>
    <dbReference type="NCBI Taxonomy" id="516989"/>
    <lineage>
        <taxon>Eukaryota</taxon>
        <taxon>Fungi</taxon>
        <taxon>Dikarya</taxon>
        <taxon>Ascomycota</taxon>
        <taxon>Pezizomycotina</taxon>
        <taxon>Sordariomycetes</taxon>
        <taxon>Sordariomycetidae</taxon>
        <taxon>Sordariales</taxon>
        <taxon>Lasiosphaeriaceae</taxon>
        <taxon>Apodospora</taxon>
    </lineage>
</organism>
<feature type="region of interest" description="Disordered" evidence="2">
    <location>
        <begin position="221"/>
        <end position="353"/>
    </location>
</feature>
<feature type="coiled-coil region" evidence="1">
    <location>
        <begin position="366"/>
        <end position="421"/>
    </location>
</feature>
<keyword evidence="1" id="KW-0175">Coiled coil</keyword>
<feature type="compositionally biased region" description="Basic and acidic residues" evidence="2">
    <location>
        <begin position="330"/>
        <end position="341"/>
    </location>
</feature>
<feature type="region of interest" description="Disordered" evidence="2">
    <location>
        <begin position="623"/>
        <end position="646"/>
    </location>
</feature>
<dbReference type="AlphaFoldDB" id="A0AAE0HZQ2"/>
<sequence length="976" mass="110979">MASKWKPWAQGNNDNSKQLKKDREKAFQIYGPDLARAPREYLVGMDPRFLDTLPPHTLQKLPISKLKQLSVDTLATLPPETLSQLPAEELIRLPPQNIASLSPEALSTLPLGKLSKLPPESLGDVLPKLPIMMLSTMPPTSVAQVHPRQLARLSPEGLATLSDDMLPTFKDLHPHEFLRLPSTLLERFPLNWFQTIPNEETAKLTLDDLSRLPTEVRDMLTERVRRGQTGNIEQPRSMSSAERMYKPSSPSAPQYPMHISPDGNLPARTIPPPVPPRIRGQPPSSHQNIANTNGLRRSNSQSTSSRSRASSPPQTFRPPQSSGRYPEPSPPRERRGSRDQLNRQTPPVSEGIHRREVAEGFKDRQIEGLQNDIKSKDQAIEDLQIQTKDLDRWNKKLGEEIKELKAEIMDLGLEKRHAADRMFTFLEKIAPEMPWDRSQQDPADELIKYLEEVLANAQENLKTATFHFRQAQELEGMLESEQAKYGALNKQLDAAITESRRWQDETATLKYQKGELEMSLHNADADAETFKMTEMAMTRERDGLLTQVRDLRERIEKDKKTAEQSLINQHVHHENQTAGLKKQVIDLQNELQTLRNKAGLEIQKNTKYYKEEKEKLLNQLEAQRKEHQDALQRHADEQKRQKQQFDEQLHEQVQKTRSYYEDKIKKEKLIHEKALKNNAVELQEKIRSLESDLVDNSDDFRPATDDALKTNYGKLKLAVDAITETFNLGVVSVPQDGRFDPTNFVDREGKGQLRVLLRSLVWARILDGFFSSPFGFGAFGSGSGKDLLVGLYLAWRRMFENGSFNGYYAPEETFELFRTDKEANKWRSATFQSILMAVNPRGLKKAQSGGGDKVRSYVENRQKVYDDILDILNQVCNDQVQPEITEKIVEIVHLAGELALEFGAQRAELALDAPGNGASITIGPEFIDCEDGESARGKEEEVELLVLPKLFRIGDGRNDLKTRKIIVPGEIYPKRS</sequence>
<feature type="region of interest" description="Disordered" evidence="2">
    <location>
        <begin position="1"/>
        <end position="24"/>
    </location>
</feature>
<dbReference type="EMBL" id="JAUEDM010000006">
    <property type="protein sequence ID" value="KAK3315477.1"/>
    <property type="molecule type" value="Genomic_DNA"/>
</dbReference>
<accession>A0AAE0HZQ2</accession>